<feature type="transmembrane region" description="Helical" evidence="6">
    <location>
        <begin position="185"/>
        <end position="202"/>
    </location>
</feature>
<keyword evidence="4 6" id="KW-1133">Transmembrane helix</keyword>
<evidence type="ECO:0000256" key="5">
    <source>
        <dbReference type="ARBA" id="ARBA00023136"/>
    </source>
</evidence>
<dbReference type="InterPro" id="IPR001851">
    <property type="entry name" value="ABC_transp_permease"/>
</dbReference>
<evidence type="ECO:0000313" key="7">
    <source>
        <dbReference type="EMBL" id="GHD55327.1"/>
    </source>
</evidence>
<proteinExistence type="predicted"/>
<evidence type="ECO:0000256" key="2">
    <source>
        <dbReference type="ARBA" id="ARBA00022475"/>
    </source>
</evidence>
<evidence type="ECO:0000256" key="6">
    <source>
        <dbReference type="SAM" id="Phobius"/>
    </source>
</evidence>
<feature type="transmembrane region" description="Helical" evidence="6">
    <location>
        <begin position="131"/>
        <end position="151"/>
    </location>
</feature>
<dbReference type="Proteomes" id="UP000630353">
    <property type="component" value="Unassembled WGS sequence"/>
</dbReference>
<dbReference type="EMBL" id="BMZS01000008">
    <property type="protein sequence ID" value="GHD55327.1"/>
    <property type="molecule type" value="Genomic_DNA"/>
</dbReference>
<dbReference type="PANTHER" id="PTHR30482">
    <property type="entry name" value="HIGH-AFFINITY BRANCHED-CHAIN AMINO ACID TRANSPORT SYSTEM PERMEASE"/>
    <property type="match status" value="1"/>
</dbReference>
<evidence type="ECO:0000256" key="3">
    <source>
        <dbReference type="ARBA" id="ARBA00022692"/>
    </source>
</evidence>
<feature type="transmembrane region" description="Helical" evidence="6">
    <location>
        <begin position="87"/>
        <end position="103"/>
    </location>
</feature>
<dbReference type="Pfam" id="PF02653">
    <property type="entry name" value="BPD_transp_2"/>
    <property type="match status" value="1"/>
</dbReference>
<organism evidence="7 8">
    <name type="scientific">Thalassobaculum fulvum</name>
    <dbReference type="NCBI Taxonomy" id="1633335"/>
    <lineage>
        <taxon>Bacteria</taxon>
        <taxon>Pseudomonadati</taxon>
        <taxon>Pseudomonadota</taxon>
        <taxon>Alphaproteobacteria</taxon>
        <taxon>Rhodospirillales</taxon>
        <taxon>Thalassobaculaceae</taxon>
        <taxon>Thalassobaculum</taxon>
    </lineage>
</organism>
<feature type="transmembrane region" description="Helical" evidence="6">
    <location>
        <begin position="235"/>
        <end position="255"/>
    </location>
</feature>
<gene>
    <name evidence="7" type="ORF">GCM10017083_34090</name>
</gene>
<protein>
    <submittedName>
        <fullName evidence="7">Branched-chain amino acid ABC transporter permease</fullName>
    </submittedName>
</protein>
<dbReference type="InterPro" id="IPR043428">
    <property type="entry name" value="LivM-like"/>
</dbReference>
<dbReference type="GO" id="GO:0005886">
    <property type="term" value="C:plasma membrane"/>
    <property type="evidence" value="ECO:0007669"/>
    <property type="project" value="UniProtKB-SubCell"/>
</dbReference>
<feature type="transmembrane region" description="Helical" evidence="6">
    <location>
        <begin position="32"/>
        <end position="50"/>
    </location>
</feature>
<evidence type="ECO:0000256" key="1">
    <source>
        <dbReference type="ARBA" id="ARBA00004651"/>
    </source>
</evidence>
<evidence type="ECO:0000256" key="4">
    <source>
        <dbReference type="ARBA" id="ARBA00022989"/>
    </source>
</evidence>
<dbReference type="AlphaFoldDB" id="A0A919CQP7"/>
<dbReference type="GO" id="GO:0015658">
    <property type="term" value="F:branched-chain amino acid transmembrane transporter activity"/>
    <property type="evidence" value="ECO:0007669"/>
    <property type="project" value="InterPro"/>
</dbReference>
<keyword evidence="3 6" id="KW-0812">Transmembrane</keyword>
<dbReference type="PANTHER" id="PTHR30482:SF10">
    <property type="entry name" value="HIGH-AFFINITY BRANCHED-CHAIN AMINO ACID TRANSPORT PROTEIN BRAE"/>
    <property type="match status" value="1"/>
</dbReference>
<sequence length="311" mass="32737">MENYIVAMLVFAGLYGLMALGLNVVWGMAGMINLGLVGFFAFGAYVSALLTKVLGLPIWFGVVAGAAGAAAAGMVVAMVTAKLRGDYLAIVTLGFSEVIRITASNEIWLTNGTDGISGIPGPLRGQVTPEAFNLIFLALVAVVVAIVVFLLQRVRHAPYGRVLRAIRDDDQVAAVAGKTVIRFKVEAFALGCAVIGLSGALYGHYTSYIAPDGFVPLITIYIVLALTAGGTGNNYGAVVGSVLVVFFMESTRFLTEVVPGLQAVQVAALREMLIGGALIVIMRLRPGGLLPERLPRIDLPESNLPQEKKAT</sequence>
<reference evidence="7" key="2">
    <citation type="submission" date="2020-09" db="EMBL/GenBank/DDBJ databases">
        <authorList>
            <person name="Sun Q."/>
            <person name="Kim S."/>
        </authorList>
    </citation>
    <scope>NUCLEOTIDE SEQUENCE</scope>
    <source>
        <strain evidence="7">KCTC 42651</strain>
    </source>
</reference>
<evidence type="ECO:0000313" key="8">
    <source>
        <dbReference type="Proteomes" id="UP000630353"/>
    </source>
</evidence>
<reference evidence="7" key="1">
    <citation type="journal article" date="2014" name="Int. J. Syst. Evol. Microbiol.">
        <title>Complete genome sequence of Corynebacterium casei LMG S-19264T (=DSM 44701T), isolated from a smear-ripened cheese.</title>
        <authorList>
            <consortium name="US DOE Joint Genome Institute (JGI-PGF)"/>
            <person name="Walter F."/>
            <person name="Albersmeier A."/>
            <person name="Kalinowski J."/>
            <person name="Ruckert C."/>
        </authorList>
    </citation>
    <scope>NUCLEOTIDE SEQUENCE</scope>
    <source>
        <strain evidence="7">KCTC 42651</strain>
    </source>
</reference>
<comment type="caution">
    <text evidence="7">The sequence shown here is derived from an EMBL/GenBank/DDBJ whole genome shotgun (WGS) entry which is preliminary data.</text>
</comment>
<keyword evidence="5 6" id="KW-0472">Membrane</keyword>
<name>A0A919CQP7_9PROT</name>
<feature type="transmembrane region" description="Helical" evidence="6">
    <location>
        <begin position="56"/>
        <end position="80"/>
    </location>
</feature>
<dbReference type="RefSeq" id="WP_189991815.1">
    <property type="nucleotide sequence ID" value="NZ_BMZS01000008.1"/>
</dbReference>
<accession>A0A919CQP7</accession>
<keyword evidence="2" id="KW-1003">Cell membrane</keyword>
<keyword evidence="8" id="KW-1185">Reference proteome</keyword>
<feature type="transmembrane region" description="Helical" evidence="6">
    <location>
        <begin position="6"/>
        <end position="25"/>
    </location>
</feature>
<comment type="subcellular location">
    <subcellularLocation>
        <location evidence="1">Cell membrane</location>
        <topology evidence="1">Multi-pass membrane protein</topology>
    </subcellularLocation>
</comment>
<dbReference type="CDD" id="cd06581">
    <property type="entry name" value="TM_PBP1_LivM_like"/>
    <property type="match status" value="1"/>
</dbReference>